<protein>
    <submittedName>
        <fullName evidence="4">The fantastic four family</fullName>
    </submittedName>
</protein>
<organism evidence="4 5">
    <name type="scientific">Arabidopsis thaliana x Arabidopsis arenosa</name>
    <dbReference type="NCBI Taxonomy" id="1240361"/>
    <lineage>
        <taxon>Eukaryota</taxon>
        <taxon>Viridiplantae</taxon>
        <taxon>Streptophyta</taxon>
        <taxon>Embryophyta</taxon>
        <taxon>Tracheophyta</taxon>
        <taxon>Spermatophyta</taxon>
        <taxon>Magnoliopsida</taxon>
        <taxon>eudicotyledons</taxon>
        <taxon>Gunneridae</taxon>
        <taxon>Pentapetalae</taxon>
        <taxon>rosids</taxon>
        <taxon>malvids</taxon>
        <taxon>Brassicales</taxon>
        <taxon>Brassicaceae</taxon>
        <taxon>Camelineae</taxon>
        <taxon>Arabidopsis</taxon>
    </lineage>
</organism>
<accession>A0A8T2BI22</accession>
<dbReference type="InterPro" id="IPR021410">
    <property type="entry name" value="FAF"/>
</dbReference>
<dbReference type="Pfam" id="PF11250">
    <property type="entry name" value="FAF"/>
    <property type="match status" value="1"/>
</dbReference>
<evidence type="ECO:0000256" key="2">
    <source>
        <dbReference type="SAM" id="MobiDB-lite"/>
    </source>
</evidence>
<keyword evidence="5" id="KW-1185">Reference proteome</keyword>
<dbReference type="InterPro" id="IPR046431">
    <property type="entry name" value="FAF_dom"/>
</dbReference>
<gene>
    <name evidence="4" type="ORF">ISN45_Aa02g009170</name>
</gene>
<dbReference type="PANTHER" id="PTHR33155:SF27">
    <property type="entry name" value="FANTASTIC FOUR-LIKE PROTEIN (DUF3049)"/>
    <property type="match status" value="1"/>
</dbReference>
<dbReference type="AlphaFoldDB" id="A0A8T2BI22"/>
<evidence type="ECO:0000313" key="5">
    <source>
        <dbReference type="Proteomes" id="UP000694240"/>
    </source>
</evidence>
<dbReference type="PANTHER" id="PTHR33155">
    <property type="entry name" value="FANTASTIC FOUR-LIKE PROTEIN (DUF3049)"/>
    <property type="match status" value="1"/>
</dbReference>
<dbReference type="EMBL" id="JAEFBK010000007">
    <property type="protein sequence ID" value="KAG7585563.1"/>
    <property type="molecule type" value="Genomic_DNA"/>
</dbReference>
<evidence type="ECO:0000259" key="3">
    <source>
        <dbReference type="Pfam" id="PF11250"/>
    </source>
</evidence>
<feature type="domain" description="FAF" evidence="3">
    <location>
        <begin position="89"/>
        <end position="142"/>
    </location>
</feature>
<comment type="caution">
    <text evidence="4">The sequence shown here is derived from an EMBL/GenBank/DDBJ whole genome shotgun (WGS) entry which is preliminary data.</text>
</comment>
<comment type="similarity">
    <text evidence="1">Belongs to the fantastic four family.</text>
</comment>
<dbReference type="Proteomes" id="UP000694240">
    <property type="component" value="Chromosome 7"/>
</dbReference>
<proteinExistence type="inferred from homology"/>
<name>A0A8T2BI22_9BRAS</name>
<sequence length="279" mass="32750">MSFYKRSFHSFLGQTNTKTMPFESGLGHDEANGLMLCTEYLGFESYDMRMSDNEVENKMTCHVEVETERVETKRRKTKENVVAREPEKKFPPPLSSLNGRGQRSFYLRPVRKDGRLELTQVMINRPEIFHASREDGRLRLHFVDGVENPIRGCCGPEETVALEAEPKGLGHENEGGEISRSDLKCCTEIIEDDNDVACDEVVDLSMIDDVAKRWRFKTSHEVSVNSDNDVAHFHDDHDTREWRYKNNHHHHRFHHIHRYHHHHSNNNMHLWTRTYVKTR</sequence>
<feature type="region of interest" description="Disordered" evidence="2">
    <location>
        <begin position="76"/>
        <end position="95"/>
    </location>
</feature>
<reference evidence="4 5" key="1">
    <citation type="submission" date="2020-12" db="EMBL/GenBank/DDBJ databases">
        <title>Concerted genomic and epigenomic changes stabilize Arabidopsis allopolyploids.</title>
        <authorList>
            <person name="Chen Z."/>
        </authorList>
    </citation>
    <scope>NUCLEOTIDE SEQUENCE [LARGE SCALE GENOMIC DNA]</scope>
    <source>
        <strain evidence="4">Allo738</strain>
        <tissue evidence="4">Leaf</tissue>
    </source>
</reference>
<feature type="compositionally biased region" description="Basic and acidic residues" evidence="2">
    <location>
        <begin position="78"/>
        <end position="90"/>
    </location>
</feature>
<evidence type="ECO:0000256" key="1">
    <source>
        <dbReference type="ARBA" id="ARBA00008690"/>
    </source>
</evidence>
<evidence type="ECO:0000313" key="4">
    <source>
        <dbReference type="EMBL" id="KAG7585563.1"/>
    </source>
</evidence>